<keyword evidence="4 7" id="KW-0833">Ubl conjugation pathway</keyword>
<keyword evidence="12" id="KW-1185">Reference proteome</keyword>
<dbReference type="Proteomes" id="UP000070412">
    <property type="component" value="Unassembled WGS sequence"/>
</dbReference>
<name>A0A834RE65_SARSC</name>
<proteinExistence type="inferred from homology"/>
<dbReference type="InterPro" id="IPR016135">
    <property type="entry name" value="UBQ-conjugating_enzyme/RWD"/>
</dbReference>
<dbReference type="InterPro" id="IPR050113">
    <property type="entry name" value="Ub_conjugating_enzyme"/>
</dbReference>
<feature type="region of interest" description="Disordered" evidence="8">
    <location>
        <begin position="155"/>
        <end position="175"/>
    </location>
</feature>
<dbReference type="InterPro" id="IPR000608">
    <property type="entry name" value="UBC"/>
</dbReference>
<protein>
    <recommendedName>
        <fullName evidence="1">E2 ubiquitin-conjugating enzyme</fullName>
        <ecNumber evidence="1">2.3.2.23</ecNumber>
    </recommendedName>
</protein>
<dbReference type="Pfam" id="PF00179">
    <property type="entry name" value="UQ_con"/>
    <property type="match status" value="1"/>
</dbReference>
<keyword evidence="3 7" id="KW-0547">Nucleotide-binding</keyword>
<reference evidence="11" key="3">
    <citation type="submission" date="2022-06" db="UniProtKB">
        <authorList>
            <consortium name="EnsemblMetazoa"/>
        </authorList>
    </citation>
    <scope>IDENTIFICATION</scope>
</reference>
<dbReference type="FunFam" id="3.10.110.10:FF:000004">
    <property type="entry name" value="Ubiquitin-conjugating enzyme E2 A"/>
    <property type="match status" value="1"/>
</dbReference>
<dbReference type="OrthoDB" id="9984419at2759"/>
<gene>
    <name evidence="10" type="ORF">SSS_4721</name>
</gene>
<dbReference type="GO" id="GO:0005524">
    <property type="term" value="F:ATP binding"/>
    <property type="evidence" value="ECO:0007669"/>
    <property type="project" value="UniProtKB-UniRule"/>
</dbReference>
<reference evidence="12" key="1">
    <citation type="journal article" date="2020" name="PLoS Negl. Trop. Dis.">
        <title>High-quality nuclear genome for Sarcoptes scabiei-A critical resource for a neglected parasite.</title>
        <authorList>
            <person name="Korhonen P.K."/>
            <person name="Gasser R.B."/>
            <person name="Ma G."/>
            <person name="Wang T."/>
            <person name="Stroehlein A.J."/>
            <person name="Young N.D."/>
            <person name="Ang C.S."/>
            <person name="Fernando D.D."/>
            <person name="Lu H.C."/>
            <person name="Taylor S."/>
            <person name="Reynolds S.L."/>
            <person name="Mofiz E."/>
            <person name="Najaraj S.H."/>
            <person name="Gowda H."/>
            <person name="Madugundu A."/>
            <person name="Renuse S."/>
            <person name="Holt D."/>
            <person name="Pandey A."/>
            <person name="Papenfuss A.T."/>
            <person name="Fischer K."/>
        </authorList>
    </citation>
    <scope>NUCLEOTIDE SEQUENCE [LARGE SCALE GENOMIC DNA]</scope>
</reference>
<dbReference type="EnsemblMetazoa" id="SSS_4721s_mrna">
    <property type="protein sequence ID" value="KAF7494927.1"/>
    <property type="gene ID" value="SSS_4721"/>
</dbReference>
<evidence type="ECO:0000256" key="4">
    <source>
        <dbReference type="ARBA" id="ARBA00022786"/>
    </source>
</evidence>
<feature type="domain" description="UBC core" evidence="9">
    <location>
        <begin position="4"/>
        <end position="150"/>
    </location>
</feature>
<organism evidence="10">
    <name type="scientific">Sarcoptes scabiei</name>
    <name type="common">Itch mite</name>
    <name type="synonym">Acarus scabiei</name>
    <dbReference type="NCBI Taxonomy" id="52283"/>
    <lineage>
        <taxon>Eukaryota</taxon>
        <taxon>Metazoa</taxon>
        <taxon>Ecdysozoa</taxon>
        <taxon>Arthropoda</taxon>
        <taxon>Chelicerata</taxon>
        <taxon>Arachnida</taxon>
        <taxon>Acari</taxon>
        <taxon>Acariformes</taxon>
        <taxon>Sarcoptiformes</taxon>
        <taxon>Astigmata</taxon>
        <taxon>Psoroptidia</taxon>
        <taxon>Sarcoptoidea</taxon>
        <taxon>Sarcoptidae</taxon>
        <taxon>Sarcoptinae</taxon>
        <taxon>Sarcoptes</taxon>
    </lineage>
</organism>
<evidence type="ECO:0000256" key="3">
    <source>
        <dbReference type="ARBA" id="ARBA00022741"/>
    </source>
</evidence>
<dbReference type="Gene3D" id="3.10.110.10">
    <property type="entry name" value="Ubiquitin Conjugating Enzyme"/>
    <property type="match status" value="1"/>
</dbReference>
<evidence type="ECO:0000256" key="5">
    <source>
        <dbReference type="ARBA" id="ARBA00022840"/>
    </source>
</evidence>
<dbReference type="SUPFAM" id="SSF54495">
    <property type="entry name" value="UBC-like"/>
    <property type="match status" value="1"/>
</dbReference>
<dbReference type="CDD" id="cd23790">
    <property type="entry name" value="UBCc_UBE2A_2B"/>
    <property type="match status" value="1"/>
</dbReference>
<feature type="compositionally biased region" description="Low complexity" evidence="8">
    <location>
        <begin position="165"/>
        <end position="175"/>
    </location>
</feature>
<evidence type="ECO:0000256" key="6">
    <source>
        <dbReference type="PROSITE-ProRule" id="PRU10133"/>
    </source>
</evidence>
<accession>A0A834RE65</accession>
<evidence type="ECO:0000256" key="8">
    <source>
        <dbReference type="SAM" id="MobiDB-lite"/>
    </source>
</evidence>
<evidence type="ECO:0000256" key="1">
    <source>
        <dbReference type="ARBA" id="ARBA00012486"/>
    </source>
</evidence>
<dbReference type="InterPro" id="IPR023313">
    <property type="entry name" value="UBQ-conjugating_AS"/>
</dbReference>
<dbReference type="OMA" id="MENDIMH"/>
<evidence type="ECO:0000256" key="2">
    <source>
        <dbReference type="ARBA" id="ARBA00022679"/>
    </source>
</evidence>
<reference evidence="10" key="2">
    <citation type="submission" date="2020-01" db="EMBL/GenBank/DDBJ databases">
        <authorList>
            <person name="Korhonen P.K.K."/>
            <person name="Guangxu M.G."/>
            <person name="Wang T.W."/>
            <person name="Stroehlein A.J.S."/>
            <person name="Young N.D."/>
            <person name="Ang C.-S.A."/>
            <person name="Fernando D.W.F."/>
            <person name="Lu H.L."/>
            <person name="Taylor S.T."/>
            <person name="Ehtesham M.E.M."/>
            <person name="Najaraj S.H.N."/>
            <person name="Harsha G.H.G."/>
            <person name="Madugundu A.M."/>
            <person name="Renuse S.R."/>
            <person name="Holt D.H."/>
            <person name="Pandey A.P."/>
            <person name="Papenfuss A.P."/>
            <person name="Gasser R.B.G."/>
            <person name="Fischer K.F."/>
        </authorList>
    </citation>
    <scope>NUCLEOTIDE SEQUENCE</scope>
    <source>
        <strain evidence="10">SSS_KF_BRIS2020</strain>
    </source>
</reference>
<evidence type="ECO:0000256" key="7">
    <source>
        <dbReference type="RuleBase" id="RU362109"/>
    </source>
</evidence>
<dbReference type="GO" id="GO:0006281">
    <property type="term" value="P:DNA repair"/>
    <property type="evidence" value="ECO:0007669"/>
    <property type="project" value="UniProtKB-ARBA"/>
</dbReference>
<dbReference type="GO" id="GO:0061631">
    <property type="term" value="F:ubiquitin conjugating enzyme activity"/>
    <property type="evidence" value="ECO:0007669"/>
    <property type="project" value="UniProtKB-EC"/>
</dbReference>
<evidence type="ECO:0000313" key="11">
    <source>
        <dbReference type="EnsemblMetazoa" id="KAF7494927.1"/>
    </source>
</evidence>
<evidence type="ECO:0000313" key="12">
    <source>
        <dbReference type="Proteomes" id="UP000070412"/>
    </source>
</evidence>
<keyword evidence="2" id="KW-0808">Transferase</keyword>
<dbReference type="EC" id="2.3.2.23" evidence="1"/>
<dbReference type="SMART" id="SM00212">
    <property type="entry name" value="UBCc"/>
    <property type="match status" value="1"/>
</dbReference>
<feature type="active site" description="Glycyl thioester intermediate" evidence="6">
    <location>
        <position position="88"/>
    </location>
</feature>
<dbReference type="PROSITE" id="PS50127">
    <property type="entry name" value="UBC_2"/>
    <property type="match status" value="1"/>
</dbReference>
<comment type="similarity">
    <text evidence="7">Belongs to the ubiquitin-conjugating enzyme family.</text>
</comment>
<dbReference type="PANTHER" id="PTHR24067">
    <property type="entry name" value="UBIQUITIN-CONJUGATING ENZYME E2"/>
    <property type="match status" value="1"/>
</dbReference>
<dbReference type="AlphaFoldDB" id="A0A834RE65"/>
<dbReference type="PROSITE" id="PS00183">
    <property type="entry name" value="UBC_1"/>
    <property type="match status" value="1"/>
</dbReference>
<evidence type="ECO:0000313" key="10">
    <source>
        <dbReference type="EMBL" id="KAF7494927.1"/>
    </source>
</evidence>
<dbReference type="EMBL" id="WVUK01000051">
    <property type="protein sequence ID" value="KAF7494927.1"/>
    <property type="molecule type" value="Genomic_DNA"/>
</dbReference>
<sequence>MSTPTKRRLMRDFRRIQDDPPPGISAAPMENDIMHWNAVIFGPPDTPYEDGTFHLKLTFSEEYPNKPPLVKFVTRMFHPNIYTDGSICLDILQTRWSPTYDISAILTSIQSLLDEPNPNSPANALAAQLYTENRNEYVKRVAAIVEKSWIDATDSMSEEKDKLCSSSTPSSSNNA</sequence>
<keyword evidence="5 7" id="KW-0067">ATP-binding</keyword>
<evidence type="ECO:0000259" key="9">
    <source>
        <dbReference type="PROSITE" id="PS50127"/>
    </source>
</evidence>